<name>A0A370G786_9BACI</name>
<dbReference type="Proteomes" id="UP000255326">
    <property type="component" value="Unassembled WGS sequence"/>
</dbReference>
<gene>
    <name evidence="1" type="ORF">DFR59_1184</name>
</gene>
<dbReference type="Pfam" id="PF11033">
    <property type="entry name" value="ComJ"/>
    <property type="match status" value="1"/>
</dbReference>
<evidence type="ECO:0000313" key="1">
    <source>
        <dbReference type="EMBL" id="RDI38384.1"/>
    </source>
</evidence>
<dbReference type="InterPro" id="IPR038691">
    <property type="entry name" value="ComJ_sf"/>
</dbReference>
<dbReference type="EMBL" id="QQAY01000018">
    <property type="protein sequence ID" value="RDI38384.1"/>
    <property type="molecule type" value="Genomic_DNA"/>
</dbReference>
<keyword evidence="2" id="KW-1185">Reference proteome</keyword>
<dbReference type="Gene3D" id="2.60.34.30">
    <property type="entry name" value="Competence, DNA-entry nuclease inhibitor, ComJ"/>
    <property type="match status" value="1"/>
</dbReference>
<dbReference type="AlphaFoldDB" id="A0A370G786"/>
<reference evidence="1 2" key="1">
    <citation type="submission" date="2018-07" db="EMBL/GenBank/DDBJ databases">
        <title>Genomic Encyclopedia of Type Strains, Phase IV (KMG-IV): sequencing the most valuable type-strain genomes for metagenomic binning, comparative biology and taxonomic classification.</title>
        <authorList>
            <person name="Goeker M."/>
        </authorList>
    </citation>
    <scope>NUCLEOTIDE SEQUENCE [LARGE SCALE GENOMIC DNA]</scope>
    <source>
        <strain evidence="1 2">DSM 25281</strain>
    </source>
</reference>
<proteinExistence type="predicted"/>
<organism evidence="1 2">
    <name type="scientific">Falsibacillus pallidus</name>
    <dbReference type="NCBI Taxonomy" id="493781"/>
    <lineage>
        <taxon>Bacteria</taxon>
        <taxon>Bacillati</taxon>
        <taxon>Bacillota</taxon>
        <taxon>Bacilli</taxon>
        <taxon>Bacillales</taxon>
        <taxon>Bacillaceae</taxon>
        <taxon>Falsibacillus</taxon>
    </lineage>
</organism>
<accession>A0A370G786</accession>
<comment type="caution">
    <text evidence="1">The sequence shown here is derived from an EMBL/GenBank/DDBJ whole genome shotgun (WGS) entry which is preliminary data.</text>
</comment>
<dbReference type="RefSeq" id="WP_114746945.1">
    <property type="nucleotide sequence ID" value="NZ_QQAY01000018.1"/>
</dbReference>
<dbReference type="InterPro" id="IPR020354">
    <property type="entry name" value="Competence_nuclease_inhibitor"/>
</dbReference>
<dbReference type="OrthoDB" id="9182344at2"/>
<sequence>MRMSECSFETEIFYSQIALFKYGLDNPFNDWRKPHVNQGFSWRDGSVSFGTLSSKGDCKITVKLTKQIETDDDVIRAIVVPFKVEKGGIEIGSVMETVPIDIPEGTYEVLFTAKNANGYEHYTFSFIENENPKAKVLKADDELNVPDRLFMEANPAI</sequence>
<evidence type="ECO:0000313" key="2">
    <source>
        <dbReference type="Proteomes" id="UP000255326"/>
    </source>
</evidence>
<protein>
    <submittedName>
        <fullName evidence="1">Competence protein J (ComJ)</fullName>
    </submittedName>
</protein>